<evidence type="ECO:0000313" key="2">
    <source>
        <dbReference type="EMBL" id="BAM39257.1"/>
    </source>
</evidence>
<dbReference type="eggNOG" id="ENOG502QXAJ">
    <property type="taxonomic scope" value="Eukaryota"/>
</dbReference>
<dbReference type="RefSeq" id="XP_009689558.1">
    <property type="nucleotide sequence ID" value="XM_009691263.1"/>
</dbReference>
<proteinExistence type="predicted"/>
<keyword evidence="3" id="KW-1185">Reference proteome</keyword>
<dbReference type="OMA" id="PVINCNH"/>
<dbReference type="VEuPathDB" id="PiroplasmaDB:TOT_010000716"/>
<dbReference type="Proteomes" id="UP000003786">
    <property type="component" value="Chromosome 1"/>
</dbReference>
<reference evidence="2 3" key="1">
    <citation type="journal article" date="2012" name="MBio">
        <title>Comparative genome analysis of three eukaryotic parasites with differing abilities to transform leukocytes reveals key mediators of Theileria-induced leukocyte transformation.</title>
        <authorList>
            <person name="Hayashida K."/>
            <person name="Hara Y."/>
            <person name="Abe T."/>
            <person name="Yamasaki C."/>
            <person name="Toyoda A."/>
            <person name="Kosuge T."/>
            <person name="Suzuki Y."/>
            <person name="Sato Y."/>
            <person name="Kawashima S."/>
            <person name="Katayama T."/>
            <person name="Wakaguri H."/>
            <person name="Inoue N."/>
            <person name="Homma K."/>
            <person name="Tada-Umezaki M."/>
            <person name="Yagi Y."/>
            <person name="Fujii Y."/>
            <person name="Habara T."/>
            <person name="Kanehisa M."/>
            <person name="Watanabe H."/>
            <person name="Ito K."/>
            <person name="Gojobori T."/>
            <person name="Sugawara H."/>
            <person name="Imanishi T."/>
            <person name="Weir W."/>
            <person name="Gardner M."/>
            <person name="Pain A."/>
            <person name="Shiels B."/>
            <person name="Hattori M."/>
            <person name="Nene V."/>
            <person name="Sugimoto C."/>
        </authorList>
    </citation>
    <scope>NUCLEOTIDE SEQUENCE [LARGE SCALE GENOMIC DNA]</scope>
    <source>
        <strain evidence="2 3">Shintoku</strain>
    </source>
</reference>
<accession>J4CCE6</accession>
<gene>
    <name evidence="2" type="ORF">TOT_010000716</name>
</gene>
<name>J4CCE6_THEOR</name>
<feature type="region of interest" description="Disordered" evidence="1">
    <location>
        <begin position="711"/>
        <end position="736"/>
    </location>
</feature>
<organism evidence="2 3">
    <name type="scientific">Theileria orientalis strain Shintoku</name>
    <dbReference type="NCBI Taxonomy" id="869250"/>
    <lineage>
        <taxon>Eukaryota</taxon>
        <taxon>Sar</taxon>
        <taxon>Alveolata</taxon>
        <taxon>Apicomplexa</taxon>
        <taxon>Aconoidasida</taxon>
        <taxon>Piroplasmida</taxon>
        <taxon>Theileriidae</taxon>
        <taxon>Theileria</taxon>
    </lineage>
</organism>
<evidence type="ECO:0000313" key="3">
    <source>
        <dbReference type="Proteomes" id="UP000003786"/>
    </source>
</evidence>
<dbReference type="KEGG" id="tot:TOT_010000716"/>
<feature type="compositionally biased region" description="Basic and acidic residues" evidence="1">
    <location>
        <begin position="715"/>
        <end position="729"/>
    </location>
</feature>
<protein>
    <submittedName>
        <fullName evidence="2">Uncharacterized protein</fullName>
    </submittedName>
</protein>
<evidence type="ECO:0000256" key="1">
    <source>
        <dbReference type="SAM" id="MobiDB-lite"/>
    </source>
</evidence>
<sequence length="942" mass="107967">MDLSGKYSDLINDDSLINVLNELDEIDADDGNQGKHEEQNLPLGDENLKAHTLSINSTRYDSDSSSVALGEEQYGKQPKQWLSYQKKFELHISKTLSPLVRYMVESKVFIGKYGNCDRLDSLDGKHVCFTNKKSYLEHLINETVEAYRNNWKRVYSSVYHGSQEMTSEQTEAEKGSSFEDEDKENLNVYKGLSSFDMNSFARSTSVLSGCEVEAETTQEGTANEVFVESGCRHELVEVLYERGMEQFYDLLDFLLRLMQSTKYDYKAVQAMDLLTTILKLMPELSVLLVTPIKKDSKLLCKGKCYFKYLVDKLKVRFGLNEGTVLEVYKRFLKQEFVPFYMSNPYSSCDVGGEKLEEKDMETDNENGQTPERRRRNELAVVYALDRLISLVGVLSERLFEFTNMKMEEELRSTLLKKVKKYLFLPVLGVGMLHELFLPFSGDFRFGEVRRVGYRSLIAKYLYTPPPLYTLRLRVLEVLEMLTGSDLVKYRGNFHRANRRLTEADSVSGKAQKVDRVLVNHLHLLSFGASFLLMGDFLKRSVETPEAFFGTYLALMPHFRINFAQMNDKLVVEENVYRMQRSALTVLSNLNDTGVFTNEDFMNIRCANLTQSNALKRMLSLVVHYVSNTTEAEMEEAEMDLNVDNEFNIHKAADQSCSKYCDLIVPYNASTIATYLMNVNSRQERRVSGIGNVTSGGDCIVYENMKVDEYIGDQNGADRRERGGRGDRNHGSQKSYSIDGDFGYDDDGSMFHYNDFGKLSTMQVDVCIYEEFDKITRHALNPASYYMPLEYCREVKYKLSDRPLLEFRKRPTSSGNKAGGTRTGSVLLTSNGFSIHTDYVRSERSSVNSVINRESTIEVDDMMVHSDDDTTNREDSMERRPSEDCGHVCLLKKHMICESRLKHVLQLRKQLVVQLLEALSTHPPDKLGELEPLYSSFVMKLMY</sequence>
<dbReference type="GeneID" id="20713599"/>
<dbReference type="OrthoDB" id="360962at2759"/>
<dbReference type="AlphaFoldDB" id="J4CCE6"/>
<dbReference type="EMBL" id="AP011946">
    <property type="protein sequence ID" value="BAM39257.1"/>
    <property type="molecule type" value="Genomic_DNA"/>
</dbReference>